<dbReference type="EMBL" id="JAJEPS010000001">
    <property type="protein sequence ID" value="MCC2124799.1"/>
    <property type="molecule type" value="Genomic_DNA"/>
</dbReference>
<evidence type="ECO:0000313" key="1">
    <source>
        <dbReference type="EMBL" id="MCC2124799.1"/>
    </source>
</evidence>
<sequence length="155" mass="17732">MTPIEFQDALATEIRYILKPYAYKTPAGERASMNVFTQSIPVQQTDDEEDPFPYVIVRLSSGENPLGKDSFNTVSVILIIGIWDDAQDAQGHRDVLNVVQKIYERFSESPCLNKLAAYTGDFQWMLQEDNYYPYHFGACHMKFNIAAVRREDPLA</sequence>
<proteinExistence type="predicted"/>
<accession>A0AAE3A585</accession>
<evidence type="ECO:0000313" key="2">
    <source>
        <dbReference type="Proteomes" id="UP001198220"/>
    </source>
</evidence>
<comment type="caution">
    <text evidence="1">The sequence shown here is derived from an EMBL/GenBank/DDBJ whole genome shotgun (WGS) entry which is preliminary data.</text>
</comment>
<dbReference type="RefSeq" id="WP_308458354.1">
    <property type="nucleotide sequence ID" value="NZ_JAJEPS010000001.1"/>
</dbReference>
<name>A0AAE3A585_9FIRM</name>
<dbReference type="AlphaFoldDB" id="A0AAE3A585"/>
<keyword evidence="2" id="KW-1185">Reference proteome</keyword>
<organism evidence="1 2">
    <name type="scientific">Hominiventricola filiformis</name>
    <dbReference type="NCBI Taxonomy" id="2885352"/>
    <lineage>
        <taxon>Bacteria</taxon>
        <taxon>Bacillati</taxon>
        <taxon>Bacillota</taxon>
        <taxon>Clostridia</taxon>
        <taxon>Lachnospirales</taxon>
        <taxon>Lachnospiraceae</taxon>
        <taxon>Hominiventricola</taxon>
    </lineage>
</organism>
<gene>
    <name evidence="1" type="ORF">LKD36_01245</name>
</gene>
<reference evidence="1 2" key="1">
    <citation type="submission" date="2021-10" db="EMBL/GenBank/DDBJ databases">
        <title>Anaerobic single-cell dispensing facilitates the cultivation of human gut bacteria.</title>
        <authorList>
            <person name="Afrizal A."/>
        </authorList>
    </citation>
    <scope>NUCLEOTIDE SEQUENCE [LARGE SCALE GENOMIC DNA]</scope>
    <source>
        <strain evidence="1 2">CLA-AA-H276</strain>
    </source>
</reference>
<protein>
    <submittedName>
        <fullName evidence="1">Uncharacterized protein</fullName>
    </submittedName>
</protein>
<dbReference type="Proteomes" id="UP001198220">
    <property type="component" value="Unassembled WGS sequence"/>
</dbReference>